<dbReference type="InterPro" id="IPR027417">
    <property type="entry name" value="P-loop_NTPase"/>
</dbReference>
<feature type="region of interest" description="Disordered" evidence="1">
    <location>
        <begin position="219"/>
        <end position="240"/>
    </location>
</feature>
<organism evidence="2 3">
    <name type="scientific">Metarhizium anisopliae BRIP 53293</name>
    <dbReference type="NCBI Taxonomy" id="1291518"/>
    <lineage>
        <taxon>Eukaryota</taxon>
        <taxon>Fungi</taxon>
        <taxon>Dikarya</taxon>
        <taxon>Ascomycota</taxon>
        <taxon>Pezizomycotina</taxon>
        <taxon>Sordariomycetes</taxon>
        <taxon>Hypocreomycetidae</taxon>
        <taxon>Hypocreales</taxon>
        <taxon>Clavicipitaceae</taxon>
        <taxon>Metarhizium</taxon>
    </lineage>
</organism>
<reference evidence="3" key="1">
    <citation type="journal article" date="2014" name="BMC Genomics">
        <title>The genome sequence of the biocontrol fungus Metarhizium anisopliae and comparative genomics of Metarhizium species.</title>
        <authorList>
            <person name="Pattemore J.A."/>
            <person name="Hane J.K."/>
            <person name="Williams A.H."/>
            <person name="Wilson B.A."/>
            <person name="Stodart B.J."/>
            <person name="Ash G.J."/>
        </authorList>
    </citation>
    <scope>NUCLEOTIDE SEQUENCE [LARGE SCALE GENOMIC DNA]</scope>
    <source>
        <strain evidence="3">BRIP 53293</strain>
    </source>
</reference>
<evidence type="ECO:0008006" key="4">
    <source>
        <dbReference type="Google" id="ProtNLM"/>
    </source>
</evidence>
<proteinExistence type="predicted"/>
<evidence type="ECO:0000313" key="3">
    <source>
        <dbReference type="Proteomes" id="UP000054544"/>
    </source>
</evidence>
<feature type="compositionally biased region" description="Basic residues" evidence="1">
    <location>
        <begin position="227"/>
        <end position="240"/>
    </location>
</feature>
<evidence type="ECO:0000256" key="1">
    <source>
        <dbReference type="SAM" id="MobiDB-lite"/>
    </source>
</evidence>
<dbReference type="EMBL" id="KE384783">
    <property type="protein sequence ID" value="KJK73731.1"/>
    <property type="molecule type" value="Genomic_DNA"/>
</dbReference>
<name>A0A0D9NIK7_METAN</name>
<sequence length="240" mass="26232">MDKIIAESQSELQEEDLKRKEHGNRQEGIDFDLTWVKHMKWVRHFGDCQLLKIYDTAQGIGARYGKGKATTPADENGRKEMRFLTRLNESFDRESTRENAPSKEENERQMVNGLRMLMGPASMWRPGEQRECMEKILALPGEESAICVLPTGAGKSLLFMVPAVMRGGHERGGGTIRGVDDGDGGEGQTDGSGCGGVPAVGQLGAGKFAKGGANGGCRRGHGVGAKLARRTRRSRMRLTE</sequence>
<dbReference type="Gene3D" id="3.40.50.300">
    <property type="entry name" value="P-loop containing nucleotide triphosphate hydrolases"/>
    <property type="match status" value="1"/>
</dbReference>
<feature type="compositionally biased region" description="Gly residues" evidence="1">
    <location>
        <begin position="185"/>
        <end position="195"/>
    </location>
</feature>
<keyword evidence="3" id="KW-1185">Reference proteome</keyword>
<dbReference type="AlphaFoldDB" id="A0A0D9NIK7"/>
<protein>
    <recommendedName>
        <fullName evidence="4">DEAD/DEAH box helicase domain-containing protein</fullName>
    </recommendedName>
</protein>
<gene>
    <name evidence="2" type="ORF">H634G_11000</name>
</gene>
<evidence type="ECO:0000313" key="2">
    <source>
        <dbReference type="EMBL" id="KJK73731.1"/>
    </source>
</evidence>
<accession>A0A0D9NIK7</accession>
<dbReference type="Proteomes" id="UP000054544">
    <property type="component" value="Unassembled WGS sequence"/>
</dbReference>
<feature type="region of interest" description="Disordered" evidence="1">
    <location>
        <begin position="1"/>
        <end position="23"/>
    </location>
</feature>
<feature type="region of interest" description="Disordered" evidence="1">
    <location>
        <begin position="170"/>
        <end position="195"/>
    </location>
</feature>